<name>A0ABS7A3C8_9PROT</name>
<dbReference type="Pfam" id="PF05016">
    <property type="entry name" value="ParE_toxin"/>
    <property type="match status" value="1"/>
</dbReference>
<proteinExistence type="inferred from homology"/>
<dbReference type="InterPro" id="IPR035093">
    <property type="entry name" value="RelE/ParE_toxin_dom_sf"/>
</dbReference>
<dbReference type="Proteomes" id="UP001196565">
    <property type="component" value="Unassembled WGS sequence"/>
</dbReference>
<evidence type="ECO:0000313" key="4">
    <source>
        <dbReference type="EMBL" id="MBW6396796.1"/>
    </source>
</evidence>
<dbReference type="InterPro" id="IPR051803">
    <property type="entry name" value="TA_system_RelE-like_toxin"/>
</dbReference>
<protein>
    <recommendedName>
        <fullName evidence="3">Toxin</fullName>
    </recommendedName>
</protein>
<gene>
    <name evidence="4" type="ORF">KPL78_03005</name>
</gene>
<dbReference type="RefSeq" id="WP_219761328.1">
    <property type="nucleotide sequence ID" value="NZ_JAHYBZ010000001.1"/>
</dbReference>
<evidence type="ECO:0000313" key="5">
    <source>
        <dbReference type="Proteomes" id="UP001196565"/>
    </source>
</evidence>
<accession>A0ABS7A3C8</accession>
<comment type="caution">
    <text evidence="4">The sequence shown here is derived from an EMBL/GenBank/DDBJ whole genome shotgun (WGS) entry which is preliminary data.</text>
</comment>
<evidence type="ECO:0000256" key="1">
    <source>
        <dbReference type="ARBA" id="ARBA00006226"/>
    </source>
</evidence>
<evidence type="ECO:0000256" key="3">
    <source>
        <dbReference type="PIRNR" id="PIRNR029218"/>
    </source>
</evidence>
<dbReference type="InterPro" id="IPR007712">
    <property type="entry name" value="RelE/ParE_toxin"/>
</dbReference>
<dbReference type="PIRSF" id="PIRSF029218">
    <property type="entry name" value="ParE"/>
    <property type="match status" value="1"/>
</dbReference>
<sequence length="98" mass="11361">MRRFYLTPAARADLDAIWEYTEQRWGTAQAERYAQAIVEVCRALAARAYPDRDAGDVRPGYRKAPVGSHVLWFRRRPDGAPEVIRILHQRMDGPRHLT</sequence>
<dbReference type="PANTHER" id="PTHR33755:SF9">
    <property type="entry name" value="TOXIN PARE1"/>
    <property type="match status" value="1"/>
</dbReference>
<dbReference type="PANTHER" id="PTHR33755">
    <property type="entry name" value="TOXIN PARE1-RELATED"/>
    <property type="match status" value="1"/>
</dbReference>
<keyword evidence="2" id="KW-1277">Toxin-antitoxin system</keyword>
<reference evidence="4 5" key="1">
    <citation type="submission" date="2021-07" db="EMBL/GenBank/DDBJ databases">
        <authorList>
            <person name="So Y."/>
        </authorList>
    </citation>
    <scope>NUCLEOTIDE SEQUENCE [LARGE SCALE GENOMIC DNA]</scope>
    <source>
        <strain evidence="4 5">HJA6</strain>
    </source>
</reference>
<comment type="similarity">
    <text evidence="1 3">Belongs to the RelE toxin family.</text>
</comment>
<organism evidence="4 5">
    <name type="scientific">Roseomonas alba</name>
    <dbReference type="NCBI Taxonomy" id="2846776"/>
    <lineage>
        <taxon>Bacteria</taxon>
        <taxon>Pseudomonadati</taxon>
        <taxon>Pseudomonadota</taxon>
        <taxon>Alphaproteobacteria</taxon>
        <taxon>Acetobacterales</taxon>
        <taxon>Roseomonadaceae</taxon>
        <taxon>Roseomonas</taxon>
    </lineage>
</organism>
<dbReference type="Gene3D" id="3.30.2310.20">
    <property type="entry name" value="RelE-like"/>
    <property type="match status" value="1"/>
</dbReference>
<dbReference type="InterPro" id="IPR028344">
    <property type="entry name" value="ParE1/4"/>
</dbReference>
<dbReference type="EMBL" id="JAHYBZ010000001">
    <property type="protein sequence ID" value="MBW6396796.1"/>
    <property type="molecule type" value="Genomic_DNA"/>
</dbReference>
<keyword evidence="5" id="KW-1185">Reference proteome</keyword>
<evidence type="ECO:0000256" key="2">
    <source>
        <dbReference type="ARBA" id="ARBA00022649"/>
    </source>
</evidence>